<dbReference type="Proteomes" id="UP001158067">
    <property type="component" value="Unassembled WGS sequence"/>
</dbReference>
<keyword evidence="1" id="KW-0812">Transmembrane</keyword>
<feature type="transmembrane region" description="Helical" evidence="1">
    <location>
        <begin position="93"/>
        <end position="121"/>
    </location>
</feature>
<keyword evidence="1" id="KW-0472">Membrane</keyword>
<protein>
    <recommendedName>
        <fullName evidence="4">Transmembrane protein</fullName>
    </recommendedName>
</protein>
<evidence type="ECO:0000313" key="3">
    <source>
        <dbReference type="Proteomes" id="UP001158067"/>
    </source>
</evidence>
<dbReference type="EMBL" id="FXUG01000017">
    <property type="protein sequence ID" value="SMP74424.1"/>
    <property type="molecule type" value="Genomic_DNA"/>
</dbReference>
<gene>
    <name evidence="2" type="ORF">SAMN06265222_117131</name>
</gene>
<evidence type="ECO:0008006" key="4">
    <source>
        <dbReference type="Google" id="ProtNLM"/>
    </source>
</evidence>
<evidence type="ECO:0000313" key="2">
    <source>
        <dbReference type="EMBL" id="SMP74424.1"/>
    </source>
</evidence>
<feature type="transmembrane region" description="Helical" evidence="1">
    <location>
        <begin position="20"/>
        <end position="37"/>
    </location>
</feature>
<feature type="transmembrane region" description="Helical" evidence="1">
    <location>
        <begin position="49"/>
        <end position="72"/>
    </location>
</feature>
<reference evidence="2 3" key="1">
    <citation type="submission" date="2017-05" db="EMBL/GenBank/DDBJ databases">
        <authorList>
            <person name="Varghese N."/>
            <person name="Submissions S."/>
        </authorList>
    </citation>
    <scope>NUCLEOTIDE SEQUENCE [LARGE SCALE GENOMIC DNA]</scope>
    <source>
        <strain evidence="2 3">DSM 25457</strain>
    </source>
</reference>
<sequence length="127" mass="14028">MNPHPEDSATPPRLHIGWKIYACTIGTVLIAGVPLVREVFRERLPVPSVLQAVSLFLGLATGGFILGLLFSLKDYFEERHSAGQHVPFPFRQAFCGGLWSLFLFWVPLAFAAVIVILAISIHLQFGV</sequence>
<keyword evidence="1" id="KW-1133">Transmembrane helix</keyword>
<organism evidence="2 3">
    <name type="scientific">Neorhodopirellula lusitana</name>
    <dbReference type="NCBI Taxonomy" id="445327"/>
    <lineage>
        <taxon>Bacteria</taxon>
        <taxon>Pseudomonadati</taxon>
        <taxon>Planctomycetota</taxon>
        <taxon>Planctomycetia</taxon>
        <taxon>Pirellulales</taxon>
        <taxon>Pirellulaceae</taxon>
        <taxon>Neorhodopirellula</taxon>
    </lineage>
</organism>
<name>A0ABY1QPS4_9BACT</name>
<dbReference type="RefSeq" id="WP_283434903.1">
    <property type="nucleotide sequence ID" value="NZ_FXUG01000017.1"/>
</dbReference>
<evidence type="ECO:0000256" key="1">
    <source>
        <dbReference type="SAM" id="Phobius"/>
    </source>
</evidence>
<accession>A0ABY1QPS4</accession>
<keyword evidence="3" id="KW-1185">Reference proteome</keyword>
<proteinExistence type="predicted"/>
<comment type="caution">
    <text evidence="2">The sequence shown here is derived from an EMBL/GenBank/DDBJ whole genome shotgun (WGS) entry which is preliminary data.</text>
</comment>